<evidence type="ECO:0000256" key="8">
    <source>
        <dbReference type="SAM" id="Phobius"/>
    </source>
</evidence>
<dbReference type="GO" id="GO:0099621">
    <property type="term" value="F:undecaprenyl-phosphate 4-deoxy-4-formamido-L-arabinose transferase activity"/>
    <property type="evidence" value="ECO:0007669"/>
    <property type="project" value="TreeGrafter"/>
</dbReference>
<comment type="caution">
    <text evidence="10">The sequence shown here is derived from an EMBL/GenBank/DDBJ whole genome shotgun (WGS) entry which is preliminary data.</text>
</comment>
<accession>A0A934TYI7</accession>
<keyword evidence="3" id="KW-0808">Transferase</keyword>
<dbReference type="InterPro" id="IPR001173">
    <property type="entry name" value="Glyco_trans_2-like"/>
</dbReference>
<dbReference type="Proteomes" id="UP000633365">
    <property type="component" value="Unassembled WGS sequence"/>
</dbReference>
<feature type="transmembrane region" description="Helical" evidence="8">
    <location>
        <begin position="232"/>
        <end position="251"/>
    </location>
</feature>
<evidence type="ECO:0000256" key="4">
    <source>
        <dbReference type="ARBA" id="ARBA00022692"/>
    </source>
</evidence>
<dbReference type="PANTHER" id="PTHR48090:SF3">
    <property type="entry name" value="UNDECAPRENYL-PHOSPHATE 4-DEOXY-4-FORMAMIDO-L-ARABINOSE TRANSFERASE"/>
    <property type="match status" value="1"/>
</dbReference>
<evidence type="ECO:0000256" key="6">
    <source>
        <dbReference type="ARBA" id="ARBA00022989"/>
    </source>
</evidence>
<feature type="domain" description="Glycosyltransferase 2-like" evidence="9">
    <location>
        <begin position="5"/>
        <end position="168"/>
    </location>
</feature>
<dbReference type="Gene3D" id="3.90.550.10">
    <property type="entry name" value="Spore Coat Polysaccharide Biosynthesis Protein SpsA, Chain A"/>
    <property type="match status" value="1"/>
</dbReference>
<evidence type="ECO:0000313" key="11">
    <source>
        <dbReference type="Proteomes" id="UP000633365"/>
    </source>
</evidence>
<keyword evidence="1" id="KW-1003">Cell membrane</keyword>
<protein>
    <submittedName>
        <fullName evidence="10">Glycosyltransferase</fullName>
    </submittedName>
</protein>
<keyword evidence="4 8" id="KW-0812">Transmembrane</keyword>
<sequence length="315" mass="35462">MDMISFVIPCYGSEKTIEYVIDEIISVVSMKTNYDYEVITVNDSSPDKVLSVLKDIAEKNHKVKVIDLAKNFGKHSALMAGFSVAKGDYIVCLDDDGQCPMDRLWDLMEPLINDEADYSMADYPEKKQSGFKNFGSSVNSLMSRVLLKKPKEIHFSNFCAMKRYIIDEILKYENPYPYLEGLVLRTTNRIKTVQMEERDRFAGKGNFGFIKSLSLWINGFTAFSVVPLRASSLLGVLCAIIGFIYGLIVVIRKISLPDISVGWSSTIAIILFMGGVIMLILGLIGEYIGRIYISLNNSPQYVIRSSINLDEDKDE</sequence>
<dbReference type="GO" id="GO:0005886">
    <property type="term" value="C:plasma membrane"/>
    <property type="evidence" value="ECO:0007669"/>
    <property type="project" value="TreeGrafter"/>
</dbReference>
<dbReference type="InterPro" id="IPR050256">
    <property type="entry name" value="Glycosyltransferase_2"/>
</dbReference>
<name>A0A934TYI7_9FIRM</name>
<keyword evidence="2" id="KW-0328">Glycosyltransferase</keyword>
<dbReference type="InterPro" id="IPR029044">
    <property type="entry name" value="Nucleotide-diphossugar_trans"/>
</dbReference>
<evidence type="ECO:0000256" key="3">
    <source>
        <dbReference type="ARBA" id="ARBA00022679"/>
    </source>
</evidence>
<dbReference type="GO" id="GO:0009103">
    <property type="term" value="P:lipopolysaccharide biosynthetic process"/>
    <property type="evidence" value="ECO:0007669"/>
    <property type="project" value="UniProtKB-KW"/>
</dbReference>
<feature type="transmembrane region" description="Helical" evidence="8">
    <location>
        <begin position="208"/>
        <end position="226"/>
    </location>
</feature>
<evidence type="ECO:0000256" key="2">
    <source>
        <dbReference type="ARBA" id="ARBA00022676"/>
    </source>
</evidence>
<evidence type="ECO:0000256" key="5">
    <source>
        <dbReference type="ARBA" id="ARBA00022985"/>
    </source>
</evidence>
<reference evidence="10" key="1">
    <citation type="submission" date="2021-01" db="EMBL/GenBank/DDBJ databases">
        <title>Genome public.</title>
        <authorList>
            <person name="Liu C."/>
            <person name="Sun Q."/>
        </authorList>
    </citation>
    <scope>NUCLEOTIDE SEQUENCE</scope>
    <source>
        <strain evidence="10">M6</strain>
    </source>
</reference>
<evidence type="ECO:0000256" key="7">
    <source>
        <dbReference type="ARBA" id="ARBA00023136"/>
    </source>
</evidence>
<gene>
    <name evidence="10" type="ORF">JKK62_02945</name>
</gene>
<dbReference type="AlphaFoldDB" id="A0A934TYI7"/>
<proteinExistence type="predicted"/>
<organism evidence="10 11">
    <name type="scientific">Ruminococcus difficilis</name>
    <dbReference type="NCBI Taxonomy" id="2763069"/>
    <lineage>
        <taxon>Bacteria</taxon>
        <taxon>Bacillati</taxon>
        <taxon>Bacillota</taxon>
        <taxon>Clostridia</taxon>
        <taxon>Eubacteriales</taxon>
        <taxon>Oscillospiraceae</taxon>
        <taxon>Ruminococcus</taxon>
    </lineage>
</organism>
<dbReference type="EMBL" id="JAEQMG010000040">
    <property type="protein sequence ID" value="MBK6087615.1"/>
    <property type="molecule type" value="Genomic_DNA"/>
</dbReference>
<keyword evidence="5" id="KW-0448">Lipopolysaccharide biosynthesis</keyword>
<keyword evidence="6 8" id="KW-1133">Transmembrane helix</keyword>
<evidence type="ECO:0000259" key="9">
    <source>
        <dbReference type="Pfam" id="PF00535"/>
    </source>
</evidence>
<dbReference type="PANTHER" id="PTHR48090">
    <property type="entry name" value="UNDECAPRENYL-PHOSPHATE 4-DEOXY-4-FORMAMIDO-L-ARABINOSE TRANSFERASE-RELATED"/>
    <property type="match status" value="1"/>
</dbReference>
<dbReference type="Pfam" id="PF00535">
    <property type="entry name" value="Glycos_transf_2"/>
    <property type="match status" value="1"/>
</dbReference>
<evidence type="ECO:0000313" key="10">
    <source>
        <dbReference type="EMBL" id="MBK6087615.1"/>
    </source>
</evidence>
<dbReference type="SUPFAM" id="SSF53448">
    <property type="entry name" value="Nucleotide-diphospho-sugar transferases"/>
    <property type="match status" value="1"/>
</dbReference>
<feature type="transmembrane region" description="Helical" evidence="8">
    <location>
        <begin position="263"/>
        <end position="284"/>
    </location>
</feature>
<evidence type="ECO:0000256" key="1">
    <source>
        <dbReference type="ARBA" id="ARBA00022475"/>
    </source>
</evidence>
<keyword evidence="7 8" id="KW-0472">Membrane</keyword>
<keyword evidence="11" id="KW-1185">Reference proteome</keyword>